<sequence>MQLLPLLSPKTPNSSSRLINFILISSSLCIIYLFLSLVLLHTSNMVGLSSPRAVSSQPTSIDHVVFGIASNRNSWPKRKEYVKLWWRPNRMRGCVFLDNMPPNAAPDNDSDSSSSLPPICLSENTTRFRYTCRGGLRSAIRVARVVSETVALNHSDVRWFVFGDDDTVFFAENLVKTLSKYDHELWHYIGTNSEIVVQNMFFSFDMAFGGAGFAISYPLAKVLAKMDVRGNIFGLLAAHPNTPLISLHHLDHTDPIFPNMTTTNALNHLLQASKLDPHRLLQQTVCYDRWFSWTVSVSWGYAVQVFATHVFLPDMIRTEQTFGPWKRGHALAESFRFDTRARHPDPCRRPVVFYFDGAGWGGDGVVESRYRRMTVENCSFDAVTSPRKLEELQAPRRQCCDLLPSTAGKVMEIAIRECGEEELIHMHP</sequence>
<accession>A0AAV6JZC2</accession>
<dbReference type="PANTHER" id="PTHR10811">
    <property type="entry name" value="FRINGE-RELATED"/>
    <property type="match status" value="1"/>
</dbReference>
<keyword evidence="3" id="KW-1185">Reference proteome</keyword>
<dbReference type="InterPro" id="IPR006740">
    <property type="entry name" value="DUF604"/>
</dbReference>
<keyword evidence="1" id="KW-1133">Transmembrane helix</keyword>
<evidence type="ECO:0000313" key="3">
    <source>
        <dbReference type="Proteomes" id="UP000823749"/>
    </source>
</evidence>
<dbReference type="AlphaFoldDB" id="A0AAV6JZC2"/>
<evidence type="ECO:0000313" key="2">
    <source>
        <dbReference type="EMBL" id="KAG5545500.1"/>
    </source>
</evidence>
<reference evidence="2 3" key="1">
    <citation type="submission" date="2020-08" db="EMBL/GenBank/DDBJ databases">
        <title>Plant Genome Project.</title>
        <authorList>
            <person name="Zhang R.-G."/>
        </authorList>
    </citation>
    <scope>NUCLEOTIDE SEQUENCE [LARGE SCALE GENOMIC DNA]</scope>
    <source>
        <strain evidence="2">WSP0</strain>
        <tissue evidence="2">Leaf</tissue>
    </source>
</reference>
<comment type="caution">
    <text evidence="2">The sequence shown here is derived from an EMBL/GenBank/DDBJ whole genome shotgun (WGS) entry which is preliminary data.</text>
</comment>
<organism evidence="2 3">
    <name type="scientific">Rhododendron griersonianum</name>
    <dbReference type="NCBI Taxonomy" id="479676"/>
    <lineage>
        <taxon>Eukaryota</taxon>
        <taxon>Viridiplantae</taxon>
        <taxon>Streptophyta</taxon>
        <taxon>Embryophyta</taxon>
        <taxon>Tracheophyta</taxon>
        <taxon>Spermatophyta</taxon>
        <taxon>Magnoliopsida</taxon>
        <taxon>eudicotyledons</taxon>
        <taxon>Gunneridae</taxon>
        <taxon>Pentapetalae</taxon>
        <taxon>asterids</taxon>
        <taxon>Ericales</taxon>
        <taxon>Ericaceae</taxon>
        <taxon>Ericoideae</taxon>
        <taxon>Rhodoreae</taxon>
        <taxon>Rhododendron</taxon>
    </lineage>
</organism>
<gene>
    <name evidence="2" type="ORF">RHGRI_017859</name>
</gene>
<keyword evidence="1" id="KW-0812">Transmembrane</keyword>
<dbReference type="EMBL" id="JACTNZ010000006">
    <property type="protein sequence ID" value="KAG5545500.1"/>
    <property type="molecule type" value="Genomic_DNA"/>
</dbReference>
<keyword evidence="1" id="KW-0472">Membrane</keyword>
<proteinExistence type="predicted"/>
<dbReference type="Pfam" id="PF04646">
    <property type="entry name" value="DUF604"/>
    <property type="match status" value="1"/>
</dbReference>
<evidence type="ECO:0000256" key="1">
    <source>
        <dbReference type="SAM" id="Phobius"/>
    </source>
</evidence>
<name>A0AAV6JZC2_9ERIC</name>
<feature type="transmembrane region" description="Helical" evidence="1">
    <location>
        <begin position="21"/>
        <end position="40"/>
    </location>
</feature>
<dbReference type="Gene3D" id="3.90.550.50">
    <property type="match status" value="1"/>
</dbReference>
<protein>
    <submittedName>
        <fullName evidence="2">Uncharacterized protein</fullName>
    </submittedName>
</protein>
<dbReference type="Proteomes" id="UP000823749">
    <property type="component" value="Chromosome 6"/>
</dbReference>